<gene>
    <name evidence="9 12" type="primary">secD</name>
    <name evidence="12" type="ORF">RN606_06275</name>
</gene>
<proteinExistence type="inferred from homology"/>
<dbReference type="InterPro" id="IPR000731">
    <property type="entry name" value="SSD"/>
</dbReference>
<dbReference type="GO" id="GO:0065002">
    <property type="term" value="P:intracellular protein transmembrane transport"/>
    <property type="evidence" value="ECO:0007669"/>
    <property type="project" value="UniProtKB-UniRule"/>
</dbReference>
<dbReference type="PANTHER" id="PTHR30081:SF1">
    <property type="entry name" value="PROTEIN TRANSLOCASE SUBUNIT SECD"/>
    <property type="match status" value="1"/>
</dbReference>
<comment type="subcellular location">
    <subcellularLocation>
        <location evidence="1 9">Cell membrane</location>
        <topology evidence="1 9">Multi-pass membrane protein</topology>
    </subcellularLocation>
</comment>
<sequence>MSTAAKAARRALVWLGIILVVGYGALAAGVLTNQTTLAPGLALDLEGGVQLTLQATTTDGSEVTQDDLNQAVAIIRNRVNASGVSEAEISTQGSNVIVVSLPGTPSAATIDMVRQSAQLQFRPVLEIDDPSPVTSASASATPSPSASSDTSASASASPSASASADGASSAATAEAATAATPTASASASASPSASASASASTDSSSSDPSVGTASDLAWITDDLRAQADALDCTDAANLGGADLGDPDAGHVACLSDGSAKIIMGPVELTGSDVASATSGPRFNTTGSLTGDYEVVLNFTSEGTQIFDEISQRLIQLSAPQNQFGILLDGVVISDPTMNERISGGTASITGSFTQAEAEQLANQLQFGALPLTLELQSNDTIPPTLGSDQLQAGLIAGLIGLILVVIYSVFQYRMLGLVTVGSLLLAGVMTFMAIDLLYWMINYRLSLAGVAGLIVAIGVTADSFIVYFERVRDELREGKSLPAAIDRGWKRAKRTILASDAINLLAAVVLYLLAVGSVRGFAFTLGLTTVIDIVIVFLFTHPMLVLLSRTKFFGEGHPWSGLDPRQLGRDTLYKGRGRVRTPQGDTQTQTLAERKAAAAKGGEN</sequence>
<feature type="transmembrane region" description="Helical" evidence="9">
    <location>
        <begin position="496"/>
        <end position="514"/>
    </location>
</feature>
<dbReference type="NCBIfam" id="TIGR01129">
    <property type="entry name" value="secD"/>
    <property type="match status" value="1"/>
</dbReference>
<feature type="compositionally biased region" description="Basic and acidic residues" evidence="10">
    <location>
        <begin position="592"/>
        <end position="604"/>
    </location>
</feature>
<feature type="transmembrane region" description="Helical" evidence="9">
    <location>
        <begin position="417"/>
        <end position="441"/>
    </location>
</feature>
<dbReference type="AlphaFoldDB" id="A0AA96J803"/>
<feature type="transmembrane region" description="Helical" evidence="9">
    <location>
        <begin position="447"/>
        <end position="468"/>
    </location>
</feature>
<dbReference type="Proteomes" id="UP001304125">
    <property type="component" value="Chromosome"/>
</dbReference>
<dbReference type="GO" id="GO:0006605">
    <property type="term" value="P:protein targeting"/>
    <property type="evidence" value="ECO:0007669"/>
    <property type="project" value="UniProtKB-UniRule"/>
</dbReference>
<protein>
    <recommendedName>
        <fullName evidence="9">Protein translocase subunit SecD</fullName>
    </recommendedName>
</protein>
<evidence type="ECO:0000313" key="13">
    <source>
        <dbReference type="Proteomes" id="UP001304125"/>
    </source>
</evidence>
<feature type="region of interest" description="Disordered" evidence="10">
    <location>
        <begin position="575"/>
        <end position="604"/>
    </location>
</feature>
<feature type="transmembrane region" description="Helical" evidence="9">
    <location>
        <begin position="390"/>
        <end position="410"/>
    </location>
</feature>
<dbReference type="SUPFAM" id="SSF82866">
    <property type="entry name" value="Multidrug efflux transporter AcrB transmembrane domain"/>
    <property type="match status" value="1"/>
</dbReference>
<dbReference type="GO" id="GO:0005886">
    <property type="term" value="C:plasma membrane"/>
    <property type="evidence" value="ECO:0007669"/>
    <property type="project" value="UniProtKB-SubCell"/>
</dbReference>
<keyword evidence="13" id="KW-1185">Reference proteome</keyword>
<keyword evidence="6 9" id="KW-1133">Transmembrane helix</keyword>
<comment type="function">
    <text evidence="9">Part of the Sec protein translocase complex. Interacts with the SecYEG preprotein conducting channel. SecDF uses the proton motive force (PMF) to complete protein translocation after the ATP-dependent function of SecA.</text>
</comment>
<dbReference type="InterPro" id="IPR022813">
    <property type="entry name" value="SecD/SecF_arch_bac"/>
</dbReference>
<name>A0AA96J803_9MICO</name>
<dbReference type="PROSITE" id="PS50156">
    <property type="entry name" value="SSD"/>
    <property type="match status" value="1"/>
</dbReference>
<comment type="similarity">
    <text evidence="9">Belongs to the SecD/SecF family. SecD subfamily.</text>
</comment>
<dbReference type="RefSeq" id="WP_313501177.1">
    <property type="nucleotide sequence ID" value="NZ_CP134879.1"/>
</dbReference>
<dbReference type="Gene3D" id="1.20.1640.10">
    <property type="entry name" value="Multidrug efflux transporter AcrB transmembrane domain"/>
    <property type="match status" value="1"/>
</dbReference>
<keyword evidence="8 9" id="KW-0472">Membrane</keyword>
<dbReference type="EMBL" id="CP134879">
    <property type="protein sequence ID" value="WNM25752.1"/>
    <property type="molecule type" value="Genomic_DNA"/>
</dbReference>
<dbReference type="PANTHER" id="PTHR30081">
    <property type="entry name" value="PROTEIN-EXPORT MEMBRANE PROTEIN SEC"/>
    <property type="match status" value="1"/>
</dbReference>
<reference evidence="12 13" key="1">
    <citation type="submission" date="2023-09" db="EMBL/GenBank/DDBJ databases">
        <title>Demequina sp. a novel bacteria isolated from Capsicum annuum.</title>
        <authorList>
            <person name="Humaira Z."/>
            <person name="Lee J."/>
            <person name="Cho D."/>
        </authorList>
    </citation>
    <scope>NUCLEOTIDE SEQUENCE [LARGE SCALE GENOMIC DNA]</scope>
    <source>
        <strain evidence="12 13">OYTSA14</strain>
    </source>
</reference>
<organism evidence="12 13">
    <name type="scientific">Demequina capsici</name>
    <dbReference type="NCBI Taxonomy" id="3075620"/>
    <lineage>
        <taxon>Bacteria</taxon>
        <taxon>Bacillati</taxon>
        <taxon>Actinomycetota</taxon>
        <taxon>Actinomycetes</taxon>
        <taxon>Micrococcales</taxon>
        <taxon>Demequinaceae</taxon>
        <taxon>Demequina</taxon>
    </lineage>
</organism>
<dbReference type="GO" id="GO:0015450">
    <property type="term" value="F:protein-transporting ATPase activity"/>
    <property type="evidence" value="ECO:0007669"/>
    <property type="project" value="InterPro"/>
</dbReference>
<evidence type="ECO:0000256" key="5">
    <source>
        <dbReference type="ARBA" id="ARBA00022927"/>
    </source>
</evidence>
<keyword evidence="3 9" id="KW-1003">Cell membrane</keyword>
<evidence type="ECO:0000256" key="1">
    <source>
        <dbReference type="ARBA" id="ARBA00004651"/>
    </source>
</evidence>
<dbReference type="Pfam" id="PF22599">
    <property type="entry name" value="SecDF_P1_head"/>
    <property type="match status" value="1"/>
</dbReference>
<feature type="transmembrane region" description="Helical" evidence="9">
    <location>
        <begin position="520"/>
        <end position="539"/>
    </location>
</feature>
<dbReference type="InterPro" id="IPR054384">
    <property type="entry name" value="SecDF_P1_head"/>
</dbReference>
<keyword evidence="4 9" id="KW-0812">Transmembrane</keyword>
<evidence type="ECO:0000256" key="8">
    <source>
        <dbReference type="ARBA" id="ARBA00023136"/>
    </source>
</evidence>
<dbReference type="HAMAP" id="MF_01463_B">
    <property type="entry name" value="SecD_B"/>
    <property type="match status" value="1"/>
</dbReference>
<evidence type="ECO:0000256" key="6">
    <source>
        <dbReference type="ARBA" id="ARBA00022989"/>
    </source>
</evidence>
<feature type="region of interest" description="Disordered" evidence="10">
    <location>
        <begin position="181"/>
        <end position="212"/>
    </location>
</feature>
<evidence type="ECO:0000256" key="4">
    <source>
        <dbReference type="ARBA" id="ARBA00022692"/>
    </source>
</evidence>
<evidence type="ECO:0000313" key="12">
    <source>
        <dbReference type="EMBL" id="WNM25752.1"/>
    </source>
</evidence>
<dbReference type="InterPro" id="IPR055344">
    <property type="entry name" value="SecD_SecF_C_bact"/>
</dbReference>
<dbReference type="Pfam" id="PF21760">
    <property type="entry name" value="SecD_1st"/>
    <property type="match status" value="1"/>
</dbReference>
<dbReference type="NCBIfam" id="TIGR00916">
    <property type="entry name" value="2A0604s01"/>
    <property type="match status" value="1"/>
</dbReference>
<dbReference type="Pfam" id="PF02355">
    <property type="entry name" value="SecD_SecF_C"/>
    <property type="match status" value="1"/>
</dbReference>
<comment type="subunit">
    <text evidence="9">Forms a complex with SecF. Part of the essential Sec protein translocation apparatus which comprises SecA, SecYEG and auxiliary proteins SecDF. Other proteins may also be involved.</text>
</comment>
<dbReference type="InterPro" id="IPR005791">
    <property type="entry name" value="SecD"/>
</dbReference>
<evidence type="ECO:0000256" key="7">
    <source>
        <dbReference type="ARBA" id="ARBA00023010"/>
    </source>
</evidence>
<evidence type="ECO:0000256" key="9">
    <source>
        <dbReference type="HAMAP-Rule" id="MF_01463"/>
    </source>
</evidence>
<dbReference type="InterPro" id="IPR048631">
    <property type="entry name" value="SecD_1st"/>
</dbReference>
<keyword evidence="2 9" id="KW-0813">Transport</keyword>
<dbReference type="InterPro" id="IPR048634">
    <property type="entry name" value="SecD_SecF_C"/>
</dbReference>
<evidence type="ECO:0000256" key="10">
    <source>
        <dbReference type="SAM" id="MobiDB-lite"/>
    </source>
</evidence>
<keyword evidence="5 9" id="KW-0653">Protein transport</keyword>
<feature type="domain" description="SSD" evidence="11">
    <location>
        <begin position="395"/>
        <end position="546"/>
    </location>
</feature>
<evidence type="ECO:0000259" key="11">
    <source>
        <dbReference type="PROSITE" id="PS50156"/>
    </source>
</evidence>
<keyword evidence="7 9" id="KW-0811">Translocation</keyword>
<feature type="compositionally biased region" description="Low complexity" evidence="10">
    <location>
        <begin position="130"/>
        <end position="164"/>
    </location>
</feature>
<dbReference type="GO" id="GO:0043952">
    <property type="term" value="P:protein transport by the Sec complex"/>
    <property type="evidence" value="ECO:0007669"/>
    <property type="project" value="UniProtKB-UniRule"/>
</dbReference>
<dbReference type="Gene3D" id="3.30.70.3220">
    <property type="match status" value="1"/>
</dbReference>
<evidence type="ECO:0000256" key="3">
    <source>
        <dbReference type="ARBA" id="ARBA00022475"/>
    </source>
</evidence>
<comment type="caution">
    <text evidence="9">Lacks conserved residue(s) required for the propagation of feature annotation.</text>
</comment>
<accession>A0AA96J803</accession>
<dbReference type="Gene3D" id="3.30.1360.200">
    <property type="match status" value="1"/>
</dbReference>
<evidence type="ECO:0000256" key="2">
    <source>
        <dbReference type="ARBA" id="ARBA00022448"/>
    </source>
</evidence>
<feature type="region of interest" description="Disordered" evidence="10">
    <location>
        <begin position="128"/>
        <end position="164"/>
    </location>
</feature>